<accession>A0ACC1HI10</accession>
<dbReference type="EMBL" id="JAMZIH010005709">
    <property type="protein sequence ID" value="KAJ1674753.1"/>
    <property type="molecule type" value="Genomic_DNA"/>
</dbReference>
<evidence type="ECO:0000313" key="2">
    <source>
        <dbReference type="Proteomes" id="UP001145114"/>
    </source>
</evidence>
<keyword evidence="2" id="KW-1185">Reference proteome</keyword>
<comment type="caution">
    <text evidence="1">The sequence shown here is derived from an EMBL/GenBank/DDBJ whole genome shotgun (WGS) entry which is preliminary data.</text>
</comment>
<reference evidence="1" key="1">
    <citation type="submission" date="2022-06" db="EMBL/GenBank/DDBJ databases">
        <title>Phylogenomic reconstructions and comparative analyses of Kickxellomycotina fungi.</title>
        <authorList>
            <person name="Reynolds N.K."/>
            <person name="Stajich J.E."/>
            <person name="Barry K."/>
            <person name="Grigoriev I.V."/>
            <person name="Crous P."/>
            <person name="Smith M.E."/>
        </authorList>
    </citation>
    <scope>NUCLEOTIDE SEQUENCE</scope>
    <source>
        <strain evidence="1">RSA 2271</strain>
    </source>
</reference>
<evidence type="ECO:0000313" key="1">
    <source>
        <dbReference type="EMBL" id="KAJ1674753.1"/>
    </source>
</evidence>
<protein>
    <submittedName>
        <fullName evidence="1">Uncharacterized protein</fullName>
    </submittedName>
</protein>
<gene>
    <name evidence="1" type="ORF">EV182_002636</name>
</gene>
<proteinExistence type="predicted"/>
<feature type="non-terminal residue" evidence="1">
    <location>
        <position position="197"/>
    </location>
</feature>
<name>A0ACC1HI10_9FUNG</name>
<organism evidence="1 2">
    <name type="scientific">Spiromyces aspiralis</name>
    <dbReference type="NCBI Taxonomy" id="68401"/>
    <lineage>
        <taxon>Eukaryota</taxon>
        <taxon>Fungi</taxon>
        <taxon>Fungi incertae sedis</taxon>
        <taxon>Zoopagomycota</taxon>
        <taxon>Kickxellomycotina</taxon>
        <taxon>Kickxellomycetes</taxon>
        <taxon>Kickxellales</taxon>
        <taxon>Kickxellaceae</taxon>
        <taxon>Spiromyces</taxon>
    </lineage>
</organism>
<sequence length="197" mass="21705">MSLEYRSIFVDLVDAERKWFDHQDPSQSSADTDPKRDTAELAAAGELSQAGELACLMLGLKPCVLLDLPDRSQLPSYIECVVMPFIRRLNGTRSAAVERWKCSRIQHRLVSPEADWIGTWIAYHDGGNGNSGGGLEALSGPASYETVLAGVLNPSRQSVSEAELALLLDYPGTLPRTPEEERRLVAVSYIYEWPQAA</sequence>
<dbReference type="Proteomes" id="UP001145114">
    <property type="component" value="Unassembled WGS sequence"/>
</dbReference>